<gene>
    <name evidence="1" type="ORF">PHLGIDRAFT_279006</name>
</gene>
<evidence type="ECO:0000313" key="1">
    <source>
        <dbReference type="EMBL" id="KIP02754.1"/>
    </source>
</evidence>
<dbReference type="HOGENOM" id="CLU_2360456_0_0_1"/>
<accession>A0A0C3NDV8</accession>
<evidence type="ECO:0000313" key="2">
    <source>
        <dbReference type="Proteomes" id="UP000053257"/>
    </source>
</evidence>
<protein>
    <submittedName>
        <fullName evidence="1">Uncharacterized protein</fullName>
    </submittedName>
</protein>
<organism evidence="1 2">
    <name type="scientific">Phlebiopsis gigantea (strain 11061_1 CR5-6)</name>
    <name type="common">White-rot fungus</name>
    <name type="synonym">Peniophora gigantea</name>
    <dbReference type="NCBI Taxonomy" id="745531"/>
    <lineage>
        <taxon>Eukaryota</taxon>
        <taxon>Fungi</taxon>
        <taxon>Dikarya</taxon>
        <taxon>Basidiomycota</taxon>
        <taxon>Agaricomycotina</taxon>
        <taxon>Agaricomycetes</taxon>
        <taxon>Polyporales</taxon>
        <taxon>Phanerochaetaceae</taxon>
        <taxon>Phlebiopsis</taxon>
    </lineage>
</organism>
<sequence>MACSSRKNQNVSPRGWCTKWRHGGEPFRLSTELYRALTRRRSRKAHMLRGTAQSKAIKNTASCSIAARSFARVVGLDVCARDPRLVVLTSGATRTL</sequence>
<proteinExistence type="predicted"/>
<name>A0A0C3NDV8_PHLG1</name>
<reference evidence="1 2" key="1">
    <citation type="journal article" date="2014" name="PLoS Genet.">
        <title>Analysis of the Phlebiopsis gigantea genome, transcriptome and secretome provides insight into its pioneer colonization strategies of wood.</title>
        <authorList>
            <person name="Hori C."/>
            <person name="Ishida T."/>
            <person name="Igarashi K."/>
            <person name="Samejima M."/>
            <person name="Suzuki H."/>
            <person name="Master E."/>
            <person name="Ferreira P."/>
            <person name="Ruiz-Duenas F.J."/>
            <person name="Held B."/>
            <person name="Canessa P."/>
            <person name="Larrondo L.F."/>
            <person name="Schmoll M."/>
            <person name="Druzhinina I.S."/>
            <person name="Kubicek C.P."/>
            <person name="Gaskell J.A."/>
            <person name="Kersten P."/>
            <person name="St John F."/>
            <person name="Glasner J."/>
            <person name="Sabat G."/>
            <person name="Splinter BonDurant S."/>
            <person name="Syed K."/>
            <person name="Yadav J."/>
            <person name="Mgbeahuruike A.C."/>
            <person name="Kovalchuk A."/>
            <person name="Asiegbu F.O."/>
            <person name="Lackner G."/>
            <person name="Hoffmeister D."/>
            <person name="Rencoret J."/>
            <person name="Gutierrez A."/>
            <person name="Sun H."/>
            <person name="Lindquist E."/>
            <person name="Barry K."/>
            <person name="Riley R."/>
            <person name="Grigoriev I.V."/>
            <person name="Henrissat B."/>
            <person name="Kues U."/>
            <person name="Berka R.M."/>
            <person name="Martinez A.T."/>
            <person name="Covert S.F."/>
            <person name="Blanchette R.A."/>
            <person name="Cullen D."/>
        </authorList>
    </citation>
    <scope>NUCLEOTIDE SEQUENCE [LARGE SCALE GENOMIC DNA]</scope>
    <source>
        <strain evidence="1 2">11061_1 CR5-6</strain>
    </source>
</reference>
<dbReference type="AlphaFoldDB" id="A0A0C3NDV8"/>
<keyword evidence="2" id="KW-1185">Reference proteome</keyword>
<dbReference type="EMBL" id="KN840655">
    <property type="protein sequence ID" value="KIP02754.1"/>
    <property type="molecule type" value="Genomic_DNA"/>
</dbReference>
<dbReference type="Proteomes" id="UP000053257">
    <property type="component" value="Unassembled WGS sequence"/>
</dbReference>